<evidence type="ECO:0000256" key="5">
    <source>
        <dbReference type="ARBA" id="ARBA00022705"/>
    </source>
</evidence>
<protein>
    <recommendedName>
        <fullName evidence="2">DNA polymerase III subunit delta</fullName>
        <ecNumber evidence="1">2.7.7.7</ecNumber>
    </recommendedName>
</protein>
<sequence>MTVEELNTVLKNGAIPNVLFFFGEEEYLLENKIKAVIKRLIPGDLIQLNYSVLDENVTADEIEAVCGMLPQLCGRRVVLVKNSGIFENLNNSDFKKIKEYIMQLPEYICLVFWEQRFESKKAKSLKFIDDIGGVVEFKFMPVNKLELWIEKKLENAGKRIIARDLSYFVRESGQSMAKLETECEKLIMYMGDTRRKVTREDIDAVVDRAIEARVYDVFSKYILGGRGGKAMEQLARLKAENASAAAVMSIILDQVYELLLCKLLKSDGLSVNEMLKYFDRQPPVFAVKKNIESSARFNEAYLKRMVDKGLKYTIDMKSGKIDMWDAVELYVSELVHSI</sequence>
<evidence type="ECO:0000259" key="9">
    <source>
        <dbReference type="Pfam" id="PF06144"/>
    </source>
</evidence>
<keyword evidence="6" id="KW-0239">DNA-directed DNA polymerase</keyword>
<dbReference type="Pfam" id="PF21694">
    <property type="entry name" value="DNA_pol3_delta_C"/>
    <property type="match status" value="1"/>
</dbReference>
<accession>A0A9D1PR41</accession>
<dbReference type="InterPro" id="IPR027417">
    <property type="entry name" value="P-loop_NTPase"/>
</dbReference>
<reference evidence="11" key="1">
    <citation type="journal article" date="2021" name="PeerJ">
        <title>Extensive microbial diversity within the chicken gut microbiome revealed by metagenomics and culture.</title>
        <authorList>
            <person name="Gilroy R."/>
            <person name="Ravi A."/>
            <person name="Getino M."/>
            <person name="Pursley I."/>
            <person name="Horton D.L."/>
            <person name="Alikhan N.F."/>
            <person name="Baker D."/>
            <person name="Gharbi K."/>
            <person name="Hall N."/>
            <person name="Watson M."/>
            <person name="Adriaenssens E.M."/>
            <person name="Foster-Nyarko E."/>
            <person name="Jarju S."/>
            <person name="Secka A."/>
            <person name="Antonio M."/>
            <person name="Oren A."/>
            <person name="Chaudhuri R.R."/>
            <person name="La Ragione R."/>
            <person name="Hildebrand F."/>
            <person name="Pallen M.J."/>
        </authorList>
    </citation>
    <scope>NUCLEOTIDE SEQUENCE</scope>
    <source>
        <strain evidence="11">5790</strain>
    </source>
</reference>
<dbReference type="Gene3D" id="1.20.272.10">
    <property type="match status" value="1"/>
</dbReference>
<dbReference type="NCBIfam" id="TIGR01128">
    <property type="entry name" value="holA"/>
    <property type="match status" value="1"/>
</dbReference>
<comment type="similarity">
    <text evidence="7">Belongs to the DNA polymerase HolA subunit family.</text>
</comment>
<comment type="catalytic activity">
    <reaction evidence="8">
        <text>DNA(n) + a 2'-deoxyribonucleoside 5'-triphosphate = DNA(n+1) + diphosphate</text>
        <dbReference type="Rhea" id="RHEA:22508"/>
        <dbReference type="Rhea" id="RHEA-COMP:17339"/>
        <dbReference type="Rhea" id="RHEA-COMP:17340"/>
        <dbReference type="ChEBI" id="CHEBI:33019"/>
        <dbReference type="ChEBI" id="CHEBI:61560"/>
        <dbReference type="ChEBI" id="CHEBI:173112"/>
        <dbReference type="EC" id="2.7.7.7"/>
    </reaction>
</comment>
<evidence type="ECO:0000256" key="6">
    <source>
        <dbReference type="ARBA" id="ARBA00022932"/>
    </source>
</evidence>
<dbReference type="EC" id="2.7.7.7" evidence="1"/>
<dbReference type="Proteomes" id="UP000824162">
    <property type="component" value="Unassembled WGS sequence"/>
</dbReference>
<dbReference type="PANTHER" id="PTHR34388">
    <property type="entry name" value="DNA POLYMERASE III SUBUNIT DELTA"/>
    <property type="match status" value="1"/>
</dbReference>
<evidence type="ECO:0000256" key="2">
    <source>
        <dbReference type="ARBA" id="ARBA00017703"/>
    </source>
</evidence>
<dbReference type="GO" id="GO:0006261">
    <property type="term" value="P:DNA-templated DNA replication"/>
    <property type="evidence" value="ECO:0007669"/>
    <property type="project" value="TreeGrafter"/>
</dbReference>
<dbReference type="AlphaFoldDB" id="A0A9D1PR41"/>
<dbReference type="Gene3D" id="3.40.50.300">
    <property type="entry name" value="P-loop containing nucleotide triphosphate hydrolases"/>
    <property type="match status" value="1"/>
</dbReference>
<keyword evidence="5" id="KW-0235">DNA replication</keyword>
<dbReference type="Gene3D" id="1.10.8.60">
    <property type="match status" value="1"/>
</dbReference>
<dbReference type="InterPro" id="IPR010372">
    <property type="entry name" value="DNA_pol3_delta_N"/>
</dbReference>
<organism evidence="11 12">
    <name type="scientific">Candidatus Monoglobus merdigallinarum</name>
    <dbReference type="NCBI Taxonomy" id="2838698"/>
    <lineage>
        <taxon>Bacteria</taxon>
        <taxon>Bacillati</taxon>
        <taxon>Bacillota</taxon>
        <taxon>Clostridia</taxon>
        <taxon>Monoglobales</taxon>
        <taxon>Monoglobaceae</taxon>
        <taxon>Monoglobus</taxon>
    </lineage>
</organism>
<evidence type="ECO:0000256" key="7">
    <source>
        <dbReference type="ARBA" id="ARBA00034754"/>
    </source>
</evidence>
<evidence type="ECO:0000256" key="8">
    <source>
        <dbReference type="ARBA" id="ARBA00049244"/>
    </source>
</evidence>
<evidence type="ECO:0000313" key="11">
    <source>
        <dbReference type="EMBL" id="HIV86120.1"/>
    </source>
</evidence>
<dbReference type="PANTHER" id="PTHR34388:SF1">
    <property type="entry name" value="DNA POLYMERASE III SUBUNIT DELTA"/>
    <property type="match status" value="1"/>
</dbReference>
<keyword evidence="3 11" id="KW-0808">Transferase</keyword>
<evidence type="ECO:0000256" key="1">
    <source>
        <dbReference type="ARBA" id="ARBA00012417"/>
    </source>
</evidence>
<feature type="domain" description="DNA polymerase III delta N-terminal" evidence="9">
    <location>
        <begin position="20"/>
        <end position="136"/>
    </location>
</feature>
<dbReference type="SUPFAM" id="SSF52540">
    <property type="entry name" value="P-loop containing nucleoside triphosphate hydrolases"/>
    <property type="match status" value="1"/>
</dbReference>
<dbReference type="EMBL" id="DXIJ01000102">
    <property type="protein sequence ID" value="HIV86120.1"/>
    <property type="molecule type" value="Genomic_DNA"/>
</dbReference>
<dbReference type="InterPro" id="IPR005790">
    <property type="entry name" value="DNA_polIII_delta"/>
</dbReference>
<dbReference type="SUPFAM" id="SSF48019">
    <property type="entry name" value="post-AAA+ oligomerization domain-like"/>
    <property type="match status" value="1"/>
</dbReference>
<gene>
    <name evidence="11" type="primary">holA</name>
    <name evidence="11" type="ORF">H9900_04840</name>
</gene>
<evidence type="ECO:0000256" key="3">
    <source>
        <dbReference type="ARBA" id="ARBA00022679"/>
    </source>
</evidence>
<evidence type="ECO:0000259" key="10">
    <source>
        <dbReference type="Pfam" id="PF21694"/>
    </source>
</evidence>
<comment type="caution">
    <text evidence="11">The sequence shown here is derived from an EMBL/GenBank/DDBJ whole genome shotgun (WGS) entry which is preliminary data.</text>
</comment>
<proteinExistence type="inferred from homology"/>
<reference evidence="11" key="2">
    <citation type="submission" date="2021-04" db="EMBL/GenBank/DDBJ databases">
        <authorList>
            <person name="Gilroy R."/>
        </authorList>
    </citation>
    <scope>NUCLEOTIDE SEQUENCE</scope>
    <source>
        <strain evidence="11">5790</strain>
    </source>
</reference>
<dbReference type="GO" id="GO:0003887">
    <property type="term" value="F:DNA-directed DNA polymerase activity"/>
    <property type="evidence" value="ECO:0007669"/>
    <property type="project" value="UniProtKB-KW"/>
</dbReference>
<dbReference type="InterPro" id="IPR008921">
    <property type="entry name" value="DNA_pol3_clamp-load_cplx_C"/>
</dbReference>
<evidence type="ECO:0000256" key="4">
    <source>
        <dbReference type="ARBA" id="ARBA00022695"/>
    </source>
</evidence>
<dbReference type="Pfam" id="PF06144">
    <property type="entry name" value="DNA_pol3_delta"/>
    <property type="match status" value="1"/>
</dbReference>
<dbReference type="GO" id="GO:0003677">
    <property type="term" value="F:DNA binding"/>
    <property type="evidence" value="ECO:0007669"/>
    <property type="project" value="InterPro"/>
</dbReference>
<dbReference type="InterPro" id="IPR048466">
    <property type="entry name" value="DNA_pol3_delta-like_C"/>
</dbReference>
<name>A0A9D1PR41_9FIRM</name>
<feature type="domain" description="DNA polymerase III delta subunit-like C-terminal" evidence="10">
    <location>
        <begin position="219"/>
        <end position="333"/>
    </location>
</feature>
<dbReference type="GO" id="GO:0009360">
    <property type="term" value="C:DNA polymerase III complex"/>
    <property type="evidence" value="ECO:0007669"/>
    <property type="project" value="InterPro"/>
</dbReference>
<evidence type="ECO:0000313" key="12">
    <source>
        <dbReference type="Proteomes" id="UP000824162"/>
    </source>
</evidence>
<keyword evidence="4 11" id="KW-0548">Nucleotidyltransferase</keyword>